<dbReference type="PANTHER" id="PTHR30231">
    <property type="entry name" value="DNA POLYMERASE III SUBUNIT EPSILON"/>
    <property type="match status" value="1"/>
</dbReference>
<feature type="domain" description="Exonuclease" evidence="4">
    <location>
        <begin position="16"/>
        <end position="191"/>
    </location>
</feature>
<evidence type="ECO:0000313" key="6">
    <source>
        <dbReference type="Proteomes" id="UP000282454"/>
    </source>
</evidence>
<dbReference type="CDD" id="cd06127">
    <property type="entry name" value="DEDDh"/>
    <property type="match status" value="1"/>
</dbReference>
<comment type="caution">
    <text evidence="5">The sequence shown here is derived from an EMBL/GenBank/DDBJ whole genome shotgun (WGS) entry which is preliminary data.</text>
</comment>
<dbReference type="InterPro" id="IPR036397">
    <property type="entry name" value="RNaseH_sf"/>
</dbReference>
<dbReference type="GO" id="GO:0003676">
    <property type="term" value="F:nucleic acid binding"/>
    <property type="evidence" value="ECO:0007669"/>
    <property type="project" value="InterPro"/>
</dbReference>
<keyword evidence="3" id="KW-0269">Exonuclease</keyword>
<dbReference type="PANTHER" id="PTHR30231:SF4">
    <property type="entry name" value="PROTEIN NEN2"/>
    <property type="match status" value="1"/>
</dbReference>
<gene>
    <name evidence="5" type="ORF">CLV68_4486</name>
</gene>
<dbReference type="EMBL" id="RCDD01000003">
    <property type="protein sequence ID" value="RLK58387.1"/>
    <property type="molecule type" value="Genomic_DNA"/>
</dbReference>
<evidence type="ECO:0000313" key="5">
    <source>
        <dbReference type="EMBL" id="RLK58387.1"/>
    </source>
</evidence>
<evidence type="ECO:0000259" key="4">
    <source>
        <dbReference type="SMART" id="SM00479"/>
    </source>
</evidence>
<accession>A0A421B203</accession>
<dbReference type="GO" id="GO:0008408">
    <property type="term" value="F:3'-5' exonuclease activity"/>
    <property type="evidence" value="ECO:0007669"/>
    <property type="project" value="TreeGrafter"/>
</dbReference>
<dbReference type="SMART" id="SM00479">
    <property type="entry name" value="EXOIII"/>
    <property type="match status" value="1"/>
</dbReference>
<evidence type="ECO:0000256" key="2">
    <source>
        <dbReference type="ARBA" id="ARBA00022801"/>
    </source>
</evidence>
<dbReference type="RefSeq" id="WP_211346716.1">
    <property type="nucleotide sequence ID" value="NZ_RCDD01000003.1"/>
</dbReference>
<sequence>MDIPPLMADLQDLDITLVVIDFEYTTPTGRPWVPIEIAVQAVRARDGHWQPGTGHAELIRPDDLADVTDFDIGQTGITPAMLESAAPAAEVMARLDARFVDGPYVLVAHHAPAEARLLHALRDHCPRLARTELLDTVRLARDLYPDLGGGHGLDNLTRHLQIPVPPDRHRAMADVRLTTKLLRRMTDTGHWTSLRHLREIAGLTPESARPHQASLFG</sequence>
<reference evidence="5 6" key="1">
    <citation type="submission" date="2018-10" db="EMBL/GenBank/DDBJ databases">
        <title>Genomic Encyclopedia of Archaeal and Bacterial Type Strains, Phase II (KMG-II): from individual species to whole genera.</title>
        <authorList>
            <person name="Goeker M."/>
        </authorList>
    </citation>
    <scope>NUCLEOTIDE SEQUENCE [LARGE SCALE GENOMIC DNA]</scope>
    <source>
        <strain evidence="5 6">DSM 45657</strain>
    </source>
</reference>
<dbReference type="Proteomes" id="UP000282454">
    <property type="component" value="Unassembled WGS sequence"/>
</dbReference>
<dbReference type="SUPFAM" id="SSF53098">
    <property type="entry name" value="Ribonuclease H-like"/>
    <property type="match status" value="1"/>
</dbReference>
<protein>
    <submittedName>
        <fullName evidence="5">DNA polymerase-3 subunit epsilon</fullName>
    </submittedName>
</protein>
<keyword evidence="1" id="KW-0540">Nuclease</keyword>
<keyword evidence="6" id="KW-1185">Reference proteome</keyword>
<dbReference type="AlphaFoldDB" id="A0A421B203"/>
<name>A0A421B203_9PSEU</name>
<dbReference type="InterPro" id="IPR013520">
    <property type="entry name" value="Ribonucl_H"/>
</dbReference>
<evidence type="ECO:0000256" key="1">
    <source>
        <dbReference type="ARBA" id="ARBA00022722"/>
    </source>
</evidence>
<keyword evidence="2" id="KW-0378">Hydrolase</keyword>
<dbReference type="InterPro" id="IPR012337">
    <property type="entry name" value="RNaseH-like_sf"/>
</dbReference>
<organism evidence="5 6">
    <name type="scientific">Actinokineospora cianjurensis</name>
    <dbReference type="NCBI Taxonomy" id="585224"/>
    <lineage>
        <taxon>Bacteria</taxon>
        <taxon>Bacillati</taxon>
        <taxon>Actinomycetota</taxon>
        <taxon>Actinomycetes</taxon>
        <taxon>Pseudonocardiales</taxon>
        <taxon>Pseudonocardiaceae</taxon>
        <taxon>Actinokineospora</taxon>
    </lineage>
</organism>
<proteinExistence type="predicted"/>
<dbReference type="Gene3D" id="3.30.420.10">
    <property type="entry name" value="Ribonuclease H-like superfamily/Ribonuclease H"/>
    <property type="match status" value="1"/>
</dbReference>
<dbReference type="Pfam" id="PF00929">
    <property type="entry name" value="RNase_T"/>
    <property type="match status" value="1"/>
</dbReference>
<evidence type="ECO:0000256" key="3">
    <source>
        <dbReference type="ARBA" id="ARBA00022839"/>
    </source>
</evidence>